<dbReference type="EMBL" id="CP065053">
    <property type="protein sequence ID" value="QPI52211.1"/>
    <property type="molecule type" value="Genomic_DNA"/>
</dbReference>
<name>A0AA48WGY9_9BURK</name>
<dbReference type="Proteomes" id="UP000662888">
    <property type="component" value="Chromosome"/>
</dbReference>
<sequence length="70" mass="7844">MELAPVDPRSLMQGDYRRLNFKLPQEVSQLDDGVTGSARWKVAGKANEKGIVELTRLHDRKPLAPGEIMI</sequence>
<dbReference type="Pfam" id="PF14345">
    <property type="entry name" value="GDYXXLXY"/>
    <property type="match status" value="1"/>
</dbReference>
<accession>A0AA48WGY9</accession>
<protein>
    <submittedName>
        <fullName evidence="1">GDYXXLXY domain-containing protein</fullName>
    </submittedName>
</protein>
<dbReference type="InterPro" id="IPR025833">
    <property type="entry name" value="GDYXXLXY"/>
</dbReference>
<reference evidence="1 2" key="1">
    <citation type="submission" date="2020-11" db="EMBL/GenBank/DDBJ databases">
        <authorList>
            <person name="Sun Q."/>
        </authorList>
    </citation>
    <scope>NUCLEOTIDE SEQUENCE [LARGE SCALE GENOMIC DNA]</scope>
    <source>
        <strain evidence="1 2">P8398</strain>
    </source>
</reference>
<evidence type="ECO:0000313" key="2">
    <source>
        <dbReference type="Proteomes" id="UP000662888"/>
    </source>
</evidence>
<proteinExistence type="predicted"/>
<keyword evidence="2" id="KW-1185">Reference proteome</keyword>
<organism evidence="1 2">
    <name type="scientific">Massilia antarctica</name>
    <dbReference type="NCBI Taxonomy" id="2765360"/>
    <lineage>
        <taxon>Bacteria</taxon>
        <taxon>Pseudomonadati</taxon>
        <taxon>Pseudomonadota</taxon>
        <taxon>Betaproteobacteria</taxon>
        <taxon>Burkholderiales</taxon>
        <taxon>Oxalobacteraceae</taxon>
        <taxon>Telluria group</taxon>
        <taxon>Massilia</taxon>
    </lineage>
</organism>
<gene>
    <name evidence="1" type="ORF">IV454_12380</name>
</gene>
<evidence type="ECO:0000313" key="1">
    <source>
        <dbReference type="EMBL" id="QPI52211.1"/>
    </source>
</evidence>